<feature type="transmembrane region" description="Helical" evidence="1">
    <location>
        <begin position="45"/>
        <end position="63"/>
    </location>
</feature>
<protein>
    <submittedName>
        <fullName evidence="2">Cxxc_20_cxxc protein</fullName>
    </submittedName>
</protein>
<evidence type="ECO:0000313" key="2">
    <source>
        <dbReference type="EMBL" id="SFB28429.1"/>
    </source>
</evidence>
<dbReference type="STRING" id="237679.SAMN04488072_11326"/>
<accession>A0A1I0ZRK1</accession>
<sequence length="100" mass="11469">MPTCQNCGKEWSWGETMKSMMRIRISMECPHCGERQYQSATSRTRSSMIGILPIPLVFIFPYISGMTVWIALILAIILSAVMVSIMPFFLKLASKEEPYW</sequence>
<reference evidence="2 3" key="1">
    <citation type="submission" date="2016-10" db="EMBL/GenBank/DDBJ databases">
        <authorList>
            <person name="de Groot N.N."/>
        </authorList>
    </citation>
    <scope>NUCLEOTIDE SEQUENCE [LARGE SCALE GENOMIC DNA]</scope>
    <source>
        <strain evidence="2 3">CGMCC 1.3702</strain>
    </source>
</reference>
<dbReference type="EMBL" id="FOJW01000013">
    <property type="protein sequence ID" value="SFB28429.1"/>
    <property type="molecule type" value="Genomic_DNA"/>
</dbReference>
<proteinExistence type="predicted"/>
<dbReference type="AlphaFoldDB" id="A0A1I0ZRK1"/>
<dbReference type="InterPro" id="IPR026369">
    <property type="entry name" value="CxxC_20_CxxC"/>
</dbReference>
<feature type="transmembrane region" description="Helical" evidence="1">
    <location>
        <begin position="69"/>
        <end position="90"/>
    </location>
</feature>
<keyword evidence="1" id="KW-1133">Transmembrane helix</keyword>
<dbReference type="Proteomes" id="UP000198642">
    <property type="component" value="Unassembled WGS sequence"/>
</dbReference>
<evidence type="ECO:0000256" key="1">
    <source>
        <dbReference type="SAM" id="Phobius"/>
    </source>
</evidence>
<name>A0A1I0ZRK1_9BACI</name>
<keyword evidence="1" id="KW-0812">Transmembrane</keyword>
<organism evidence="2 3">
    <name type="scientific">Lentibacillus halodurans</name>
    <dbReference type="NCBI Taxonomy" id="237679"/>
    <lineage>
        <taxon>Bacteria</taxon>
        <taxon>Bacillati</taxon>
        <taxon>Bacillota</taxon>
        <taxon>Bacilli</taxon>
        <taxon>Bacillales</taxon>
        <taxon>Bacillaceae</taxon>
        <taxon>Lentibacillus</taxon>
    </lineage>
</organism>
<dbReference type="NCBIfam" id="TIGR04104">
    <property type="entry name" value="cxxc_20_cxxc"/>
    <property type="match status" value="1"/>
</dbReference>
<keyword evidence="1" id="KW-0472">Membrane</keyword>
<keyword evidence="3" id="KW-1185">Reference proteome</keyword>
<dbReference type="RefSeq" id="WP_170848273.1">
    <property type="nucleotide sequence ID" value="NZ_FOJW01000013.1"/>
</dbReference>
<gene>
    <name evidence="2" type="ORF">SAMN04488072_11326</name>
</gene>
<evidence type="ECO:0000313" key="3">
    <source>
        <dbReference type="Proteomes" id="UP000198642"/>
    </source>
</evidence>